<evidence type="ECO:0000259" key="1">
    <source>
        <dbReference type="Pfam" id="PF00651"/>
    </source>
</evidence>
<name>A0A914GXD3_GLORO</name>
<reference evidence="3" key="1">
    <citation type="submission" date="2022-11" db="UniProtKB">
        <authorList>
            <consortium name="WormBaseParasite"/>
        </authorList>
    </citation>
    <scope>IDENTIFICATION</scope>
</reference>
<dbReference type="Pfam" id="PF00651">
    <property type="entry name" value="BTB"/>
    <property type="match status" value="1"/>
</dbReference>
<dbReference type="PANTHER" id="PTHR22744:SF14">
    <property type="entry name" value="BTB DOMAIN-CONTAINING PROTEIN-RELATED"/>
    <property type="match status" value="1"/>
</dbReference>
<evidence type="ECO:0000313" key="3">
    <source>
        <dbReference type="WBParaSite" id="Gr19_v10_g11634.t1"/>
    </source>
</evidence>
<organism evidence="2 3">
    <name type="scientific">Globodera rostochiensis</name>
    <name type="common">Golden nematode worm</name>
    <name type="synonym">Heterodera rostochiensis</name>
    <dbReference type="NCBI Taxonomy" id="31243"/>
    <lineage>
        <taxon>Eukaryota</taxon>
        <taxon>Metazoa</taxon>
        <taxon>Ecdysozoa</taxon>
        <taxon>Nematoda</taxon>
        <taxon>Chromadorea</taxon>
        <taxon>Rhabditida</taxon>
        <taxon>Tylenchina</taxon>
        <taxon>Tylenchomorpha</taxon>
        <taxon>Tylenchoidea</taxon>
        <taxon>Heteroderidae</taxon>
        <taxon>Heteroderinae</taxon>
        <taxon>Globodera</taxon>
    </lineage>
</organism>
<protein>
    <submittedName>
        <fullName evidence="3">BTB domain-containing protein</fullName>
    </submittedName>
</protein>
<proteinExistence type="predicted"/>
<feature type="domain" description="BTB" evidence="1">
    <location>
        <begin position="112"/>
        <end position="208"/>
    </location>
</feature>
<sequence length="274" mass="31620">MLNKRRPPPYGTPFSELEFTFHNETQHLQIRDIASRALDASGPLAQIVSWNWDNGRQEIQQTLILDKSGSLDFDCSIDTSIIVRILKKRELVEKCFSPCPPLDSMDYGFIVQIAEHHLTVSAHWLMCVSPFFYAMINRDMKEKQQGSVNLSATFGTMEQFLHFMDYISPNAVHGSYCPNPKTVIDLLVLAEQYQIEWLKRRCDEHLVNCVELQLVERLRFADIFHLPKLKGFFLRSLDVANLRKFLKANHAQLSSLSISNGFLWGVINRICDEE</sequence>
<dbReference type="InterPro" id="IPR000210">
    <property type="entry name" value="BTB/POZ_dom"/>
</dbReference>
<dbReference type="WBParaSite" id="Gr19_v10_g11634.t1">
    <property type="protein sequence ID" value="Gr19_v10_g11634.t1"/>
    <property type="gene ID" value="Gr19_v10_g11634"/>
</dbReference>
<dbReference type="Proteomes" id="UP000887572">
    <property type="component" value="Unplaced"/>
</dbReference>
<dbReference type="SUPFAM" id="SSF54695">
    <property type="entry name" value="POZ domain"/>
    <property type="match status" value="1"/>
</dbReference>
<dbReference type="InterPro" id="IPR011333">
    <property type="entry name" value="SKP1/BTB/POZ_sf"/>
</dbReference>
<dbReference type="PANTHER" id="PTHR22744">
    <property type="entry name" value="HELIX LOOP HELIX PROTEIN 21-RELATED"/>
    <property type="match status" value="1"/>
</dbReference>
<keyword evidence="2" id="KW-1185">Reference proteome</keyword>
<accession>A0A914GXD3</accession>
<dbReference type="CDD" id="cd18186">
    <property type="entry name" value="BTB_POZ_ZBTB_KLHL-like"/>
    <property type="match status" value="1"/>
</dbReference>
<dbReference type="AlphaFoldDB" id="A0A914GXD3"/>
<evidence type="ECO:0000313" key="2">
    <source>
        <dbReference type="Proteomes" id="UP000887572"/>
    </source>
</evidence>
<dbReference type="Gene3D" id="3.30.710.10">
    <property type="entry name" value="Potassium Channel Kv1.1, Chain A"/>
    <property type="match status" value="1"/>
</dbReference>